<dbReference type="AlphaFoldDB" id="A0A081CZM8"/>
<gene>
    <name evidence="1" type="ORF">RRU01S_23_02000</name>
</gene>
<dbReference type="Proteomes" id="UP000028701">
    <property type="component" value="Unassembled WGS sequence"/>
</dbReference>
<sequence>MAFRHARQGLRRLPWHLHGWHPLALHSIAGNFFPEWEASAKSTELTIYCQLAAIRASMQAFQEYSAGLTQQHRNEFARLVRAREFDNQSEMVAYLKRCRAVIAEAEAEWKLLQVWLVAGAGFEPAAFRL</sequence>
<name>A0A081CZM8_9HYPH</name>
<proteinExistence type="predicted"/>
<reference evidence="1 2" key="1">
    <citation type="submission" date="2014-08" db="EMBL/GenBank/DDBJ databases">
        <title>Whole genome shotgun sequence of Rhizobium rubi NBRC 13261.</title>
        <authorList>
            <person name="Katano-Makiyama Y."/>
            <person name="Hosoyama A."/>
            <person name="Hashimoto M."/>
            <person name="Hosoyama Y."/>
            <person name="Noguchi M."/>
            <person name="Tsuchikane K."/>
            <person name="Uohara A."/>
            <person name="Ohji S."/>
            <person name="Ichikawa N."/>
            <person name="Kimura A."/>
            <person name="Yamazoe A."/>
            <person name="Fujita N."/>
        </authorList>
    </citation>
    <scope>NUCLEOTIDE SEQUENCE [LARGE SCALE GENOMIC DNA]</scope>
    <source>
        <strain evidence="1 2">NBRC 13261</strain>
    </source>
</reference>
<organism evidence="1 2">
    <name type="scientific">Agrobacterium rubi TR3 = NBRC 13261</name>
    <dbReference type="NCBI Taxonomy" id="1368415"/>
    <lineage>
        <taxon>Bacteria</taxon>
        <taxon>Pseudomonadati</taxon>
        <taxon>Pseudomonadota</taxon>
        <taxon>Alphaproteobacteria</taxon>
        <taxon>Hyphomicrobiales</taxon>
        <taxon>Rhizobiaceae</taxon>
        <taxon>Rhizobium/Agrobacterium group</taxon>
        <taxon>Agrobacterium</taxon>
    </lineage>
</organism>
<dbReference type="EMBL" id="BBJU01000023">
    <property type="protein sequence ID" value="GAK72124.1"/>
    <property type="molecule type" value="Genomic_DNA"/>
</dbReference>
<protein>
    <submittedName>
        <fullName evidence="1">Uncharacterized protein</fullName>
    </submittedName>
</protein>
<accession>A0A081CZM8</accession>
<evidence type="ECO:0000313" key="1">
    <source>
        <dbReference type="EMBL" id="GAK72124.1"/>
    </source>
</evidence>
<evidence type="ECO:0000313" key="2">
    <source>
        <dbReference type="Proteomes" id="UP000028701"/>
    </source>
</evidence>
<comment type="caution">
    <text evidence="1">The sequence shown here is derived from an EMBL/GenBank/DDBJ whole genome shotgun (WGS) entry which is preliminary data.</text>
</comment>